<feature type="domain" description="CNH" evidence="5">
    <location>
        <begin position="24"/>
        <end position="312"/>
    </location>
</feature>
<dbReference type="PANTHER" id="PTHR12894">
    <property type="entry name" value="CNH DOMAIN CONTAINING"/>
    <property type="match status" value="1"/>
</dbReference>
<evidence type="ECO:0000256" key="1">
    <source>
        <dbReference type="ARBA" id="ARBA00004496"/>
    </source>
</evidence>
<keyword evidence="2" id="KW-0813">Transport</keyword>
<dbReference type="Pfam" id="PF00780">
    <property type="entry name" value="CNH"/>
    <property type="match status" value="1"/>
</dbReference>
<dbReference type="GO" id="GO:0016020">
    <property type="term" value="C:membrane"/>
    <property type="evidence" value="ECO:0007669"/>
    <property type="project" value="TreeGrafter"/>
</dbReference>
<evidence type="ECO:0000313" key="7">
    <source>
        <dbReference type="Proteomes" id="UP000799118"/>
    </source>
</evidence>
<dbReference type="OrthoDB" id="5325112at2759"/>
<dbReference type="AlphaFoldDB" id="A0A6A4IBL7"/>
<dbReference type="InterPro" id="IPR032914">
    <property type="entry name" value="Vam6/VPS39/TRAP1"/>
</dbReference>
<protein>
    <recommendedName>
        <fullName evidence="5">CNH domain-containing protein</fullName>
    </recommendedName>
</protein>
<keyword evidence="4" id="KW-0653">Protein transport</keyword>
<dbReference type="PANTHER" id="PTHR12894:SF27">
    <property type="entry name" value="TRANSFORMING GROWTH FACTOR-BETA RECEPTOR-ASSOCIATED PROTEIN 1"/>
    <property type="match status" value="1"/>
</dbReference>
<keyword evidence="3" id="KW-0963">Cytoplasm</keyword>
<evidence type="ECO:0000313" key="6">
    <source>
        <dbReference type="EMBL" id="KAE9408021.1"/>
    </source>
</evidence>
<sequence>MASAVPPYQIQELIPSLPESVLQGIEVRCGQALGSELYIGCSNGELMRFAVQDDPSKTESYTILSRQSVPNDKPVDEIVLLPSISRALVLSDNQIHFYTLPNLDVVSYQIIKPIRHVVTFAVDQNHLMKPAPPASVPAHRMEPVDFCVIKRNTLAMFSLRDRLFYQKEIPLPDGGTLARRIGSSICIANKEHYNILNLENAEIFPILPLNQDFDRPDLVIKPFVVPTGENDFLVVSWTGQNSMGIFLSTAGDPVRGTLSWPQHPTSICLDLPHVAAILPNGSIEIHNVDAQSLVQVIPPPSDGPTERTRLVSSLSGYVVPSNGSSAKRRIVPVRLNRGSAT</sequence>
<proteinExistence type="predicted"/>
<name>A0A6A4IBL7_9AGAR</name>
<dbReference type="InterPro" id="IPR001180">
    <property type="entry name" value="CNH_dom"/>
</dbReference>
<comment type="subcellular location">
    <subcellularLocation>
        <location evidence="1">Cytoplasm</location>
    </subcellularLocation>
</comment>
<organism evidence="6 7">
    <name type="scientific">Gymnopus androsaceus JB14</name>
    <dbReference type="NCBI Taxonomy" id="1447944"/>
    <lineage>
        <taxon>Eukaryota</taxon>
        <taxon>Fungi</taxon>
        <taxon>Dikarya</taxon>
        <taxon>Basidiomycota</taxon>
        <taxon>Agaricomycotina</taxon>
        <taxon>Agaricomycetes</taxon>
        <taxon>Agaricomycetidae</taxon>
        <taxon>Agaricales</taxon>
        <taxon>Marasmiineae</taxon>
        <taxon>Omphalotaceae</taxon>
        <taxon>Gymnopus</taxon>
    </lineage>
</organism>
<dbReference type="GO" id="GO:0005737">
    <property type="term" value="C:cytoplasm"/>
    <property type="evidence" value="ECO:0007669"/>
    <property type="project" value="UniProtKB-SubCell"/>
</dbReference>
<reference evidence="6" key="1">
    <citation type="journal article" date="2019" name="Environ. Microbiol.">
        <title>Fungal ecological strategies reflected in gene transcription - a case study of two litter decomposers.</title>
        <authorList>
            <person name="Barbi F."/>
            <person name="Kohler A."/>
            <person name="Barry K."/>
            <person name="Baskaran P."/>
            <person name="Daum C."/>
            <person name="Fauchery L."/>
            <person name="Ihrmark K."/>
            <person name="Kuo A."/>
            <person name="LaButti K."/>
            <person name="Lipzen A."/>
            <person name="Morin E."/>
            <person name="Grigoriev I.V."/>
            <person name="Henrissat B."/>
            <person name="Lindahl B."/>
            <person name="Martin F."/>
        </authorList>
    </citation>
    <scope>NUCLEOTIDE SEQUENCE</scope>
    <source>
        <strain evidence="6">JB14</strain>
    </source>
</reference>
<keyword evidence="7" id="KW-1185">Reference proteome</keyword>
<evidence type="ECO:0000259" key="5">
    <source>
        <dbReference type="PROSITE" id="PS50219"/>
    </source>
</evidence>
<dbReference type="GO" id="GO:0034058">
    <property type="term" value="P:endosomal vesicle fusion"/>
    <property type="evidence" value="ECO:0007669"/>
    <property type="project" value="TreeGrafter"/>
</dbReference>
<dbReference type="PROSITE" id="PS50219">
    <property type="entry name" value="CNH"/>
    <property type="match status" value="1"/>
</dbReference>
<accession>A0A6A4IBL7</accession>
<dbReference type="EMBL" id="ML769393">
    <property type="protein sequence ID" value="KAE9408021.1"/>
    <property type="molecule type" value="Genomic_DNA"/>
</dbReference>
<evidence type="ECO:0000256" key="3">
    <source>
        <dbReference type="ARBA" id="ARBA00022490"/>
    </source>
</evidence>
<dbReference type="Proteomes" id="UP000799118">
    <property type="component" value="Unassembled WGS sequence"/>
</dbReference>
<evidence type="ECO:0000256" key="2">
    <source>
        <dbReference type="ARBA" id="ARBA00022448"/>
    </source>
</evidence>
<evidence type="ECO:0000256" key="4">
    <source>
        <dbReference type="ARBA" id="ARBA00022927"/>
    </source>
</evidence>
<dbReference type="GO" id="GO:0015031">
    <property type="term" value="P:protein transport"/>
    <property type="evidence" value="ECO:0007669"/>
    <property type="project" value="UniProtKB-KW"/>
</dbReference>
<dbReference type="GO" id="GO:0006914">
    <property type="term" value="P:autophagy"/>
    <property type="evidence" value="ECO:0007669"/>
    <property type="project" value="TreeGrafter"/>
</dbReference>
<gene>
    <name evidence="6" type="ORF">BT96DRAFT_1034408</name>
</gene>